<accession>A0A8J6CIU9</accession>
<dbReference type="CDD" id="cd20540">
    <property type="entry name" value="CYCLIN_CCNY_like"/>
    <property type="match status" value="1"/>
</dbReference>
<dbReference type="PANTHER" id="PTHR14248">
    <property type="entry name" value="CYCLIN Y, ISOFORM A"/>
    <property type="match status" value="1"/>
</dbReference>
<feature type="region of interest" description="Disordered" evidence="1">
    <location>
        <begin position="332"/>
        <end position="398"/>
    </location>
</feature>
<dbReference type="AlphaFoldDB" id="A0A8J6CIU9"/>
<dbReference type="EMBL" id="JAGTXO010000003">
    <property type="protein sequence ID" value="KAG8469238.1"/>
    <property type="molecule type" value="Genomic_DNA"/>
</dbReference>
<gene>
    <name evidence="3" type="ORF">KFE25_007756</name>
</gene>
<sequence>MAGSPAAAEADGALVTTTVNEATPEGASVVTFNDGGKDGESRSRGARRQGFALRRIQSIDSCSFGEKERRGSTPTAAGSSTASSGSTCAEPNHEELLLSVGSVLHRRIQDNEARPNKRELPLFYEDTHTRSARPDTYEVAHPLLLSRTMSMPTVFAVRRLPKPEPQPLTFDVPTLRTIVQFLQNIWRKARLTPHCVIICLVYVDRLEAKSEDGVLLHARSWRPIIFSALLLASKVWHDISYWNSDFSTICPMFNIRNVNKLERTILELLSYDTIISSSQYAQYYFSLRQASFSQHERRKLQSDADANPSRPADNFRTKLMLRVGVPASNQLRTRSITLAPKHQDAMAPKMRKLKLDAEAHAEAHGPGSARPSAASGAGSGGNPAAHFARSAPHEASVQ</sequence>
<dbReference type="OrthoDB" id="10250320at2759"/>
<dbReference type="Proteomes" id="UP000751190">
    <property type="component" value="Unassembled WGS sequence"/>
</dbReference>
<feature type="region of interest" description="Disordered" evidence="1">
    <location>
        <begin position="1"/>
        <end position="50"/>
    </location>
</feature>
<reference evidence="3" key="1">
    <citation type="submission" date="2021-05" db="EMBL/GenBank/DDBJ databases">
        <title>The genome of the haptophyte Pavlova lutheri (Diacronema luteri, Pavlovales) - a model for lipid biosynthesis in eukaryotic algae.</title>
        <authorList>
            <person name="Hulatt C.J."/>
            <person name="Posewitz M.C."/>
        </authorList>
    </citation>
    <scope>NUCLEOTIDE SEQUENCE</scope>
    <source>
        <strain evidence="3">NIVA-4/92</strain>
    </source>
</reference>
<organism evidence="3 4">
    <name type="scientific">Diacronema lutheri</name>
    <name type="common">Unicellular marine alga</name>
    <name type="synonym">Monochrysis lutheri</name>
    <dbReference type="NCBI Taxonomy" id="2081491"/>
    <lineage>
        <taxon>Eukaryota</taxon>
        <taxon>Haptista</taxon>
        <taxon>Haptophyta</taxon>
        <taxon>Pavlovophyceae</taxon>
        <taxon>Pavlovales</taxon>
        <taxon>Pavlovaceae</taxon>
        <taxon>Diacronema</taxon>
    </lineage>
</organism>
<evidence type="ECO:0000259" key="2">
    <source>
        <dbReference type="Pfam" id="PF00134"/>
    </source>
</evidence>
<keyword evidence="4" id="KW-1185">Reference proteome</keyword>
<comment type="caution">
    <text evidence="3">The sequence shown here is derived from an EMBL/GenBank/DDBJ whole genome shotgun (WGS) entry which is preliminary data.</text>
</comment>
<name>A0A8J6CIU9_DIALT</name>
<feature type="compositionally biased region" description="Low complexity" evidence="1">
    <location>
        <begin position="72"/>
        <end position="87"/>
    </location>
</feature>
<dbReference type="InterPro" id="IPR006671">
    <property type="entry name" value="Cyclin_N"/>
</dbReference>
<dbReference type="Pfam" id="PF00134">
    <property type="entry name" value="Cyclin_N"/>
    <property type="match status" value="1"/>
</dbReference>
<dbReference type="InterPro" id="IPR036915">
    <property type="entry name" value="Cyclin-like_sf"/>
</dbReference>
<dbReference type="Gene3D" id="1.10.472.10">
    <property type="entry name" value="Cyclin-like"/>
    <property type="match status" value="1"/>
</dbReference>
<feature type="domain" description="Cyclin N-terminal" evidence="2">
    <location>
        <begin position="176"/>
        <end position="272"/>
    </location>
</feature>
<evidence type="ECO:0000313" key="4">
    <source>
        <dbReference type="Proteomes" id="UP000751190"/>
    </source>
</evidence>
<feature type="compositionally biased region" description="Low complexity" evidence="1">
    <location>
        <begin position="1"/>
        <end position="13"/>
    </location>
</feature>
<dbReference type="SUPFAM" id="SSF47954">
    <property type="entry name" value="Cyclin-like"/>
    <property type="match status" value="1"/>
</dbReference>
<proteinExistence type="predicted"/>
<feature type="compositionally biased region" description="Low complexity" evidence="1">
    <location>
        <begin position="365"/>
        <end position="376"/>
    </location>
</feature>
<evidence type="ECO:0000313" key="3">
    <source>
        <dbReference type="EMBL" id="KAG8469238.1"/>
    </source>
</evidence>
<feature type="compositionally biased region" description="Basic and acidic residues" evidence="1">
    <location>
        <begin position="353"/>
        <end position="363"/>
    </location>
</feature>
<feature type="region of interest" description="Disordered" evidence="1">
    <location>
        <begin position="62"/>
        <end position="90"/>
    </location>
</feature>
<protein>
    <recommendedName>
        <fullName evidence="2">Cyclin N-terminal domain-containing protein</fullName>
    </recommendedName>
</protein>
<evidence type="ECO:0000256" key="1">
    <source>
        <dbReference type="SAM" id="MobiDB-lite"/>
    </source>
</evidence>